<name>A0A9W8ACB2_9FUNG</name>
<dbReference type="OrthoDB" id="10251154at2759"/>
<feature type="region of interest" description="Disordered" evidence="9">
    <location>
        <begin position="651"/>
        <end position="680"/>
    </location>
</feature>
<evidence type="ECO:0000313" key="12">
    <source>
        <dbReference type="Proteomes" id="UP001150569"/>
    </source>
</evidence>
<dbReference type="AlphaFoldDB" id="A0A9W8ACB2"/>
<feature type="compositionally biased region" description="Basic and acidic residues" evidence="9">
    <location>
        <begin position="17"/>
        <end position="33"/>
    </location>
</feature>
<keyword evidence="4 8" id="KW-0853">WD repeat</keyword>
<dbReference type="InterPro" id="IPR012952">
    <property type="entry name" value="BING4_C_dom"/>
</dbReference>
<dbReference type="InterPro" id="IPR015943">
    <property type="entry name" value="WD40/YVTN_repeat-like_dom_sf"/>
</dbReference>
<dbReference type="InterPro" id="IPR040315">
    <property type="entry name" value="WDR46/Utp7"/>
</dbReference>
<evidence type="ECO:0000256" key="3">
    <source>
        <dbReference type="ARBA" id="ARBA00022552"/>
    </source>
</evidence>
<evidence type="ECO:0000256" key="2">
    <source>
        <dbReference type="ARBA" id="ARBA00004604"/>
    </source>
</evidence>
<feature type="repeat" description="WD" evidence="8">
    <location>
        <begin position="439"/>
        <end position="480"/>
    </location>
</feature>
<dbReference type="GO" id="GO:0032040">
    <property type="term" value="C:small-subunit processome"/>
    <property type="evidence" value="ECO:0007669"/>
    <property type="project" value="TreeGrafter"/>
</dbReference>
<evidence type="ECO:0000256" key="7">
    <source>
        <dbReference type="ARBA" id="ARBA00076453"/>
    </source>
</evidence>
<dbReference type="Pfam" id="PF08149">
    <property type="entry name" value="BING4CT"/>
    <property type="match status" value="1"/>
</dbReference>
<dbReference type="PROSITE" id="PS50294">
    <property type="entry name" value="WD_REPEATS_REGION"/>
    <property type="match status" value="1"/>
</dbReference>
<dbReference type="FunFam" id="2.130.10.10:FF:000378">
    <property type="entry name" value="U3 small nucleolar RNA-associated protein 7"/>
    <property type="match status" value="1"/>
</dbReference>
<feature type="domain" description="BING4 C-terminal" evidence="10">
    <location>
        <begin position="535"/>
        <end position="614"/>
    </location>
</feature>
<keyword evidence="12" id="KW-1185">Reference proteome</keyword>
<dbReference type="GO" id="GO:0030686">
    <property type="term" value="C:90S preribosome"/>
    <property type="evidence" value="ECO:0007669"/>
    <property type="project" value="TreeGrafter"/>
</dbReference>
<dbReference type="InterPro" id="IPR036322">
    <property type="entry name" value="WD40_repeat_dom_sf"/>
</dbReference>
<feature type="region of interest" description="Disordered" evidence="9">
    <location>
        <begin position="735"/>
        <end position="766"/>
    </location>
</feature>
<comment type="function">
    <text evidence="1">Involved in nucleolar processing of pre-18S ribosomal RNA.</text>
</comment>
<proteinExistence type="predicted"/>
<keyword evidence="3" id="KW-0698">rRNA processing</keyword>
<dbReference type="Proteomes" id="UP001150569">
    <property type="component" value="Unassembled WGS sequence"/>
</dbReference>
<evidence type="ECO:0000256" key="1">
    <source>
        <dbReference type="ARBA" id="ARBA00004099"/>
    </source>
</evidence>
<dbReference type="PANTHER" id="PTHR14085:SF3">
    <property type="entry name" value="WD REPEAT-CONTAINING PROTEIN 46"/>
    <property type="match status" value="1"/>
</dbReference>
<dbReference type="PANTHER" id="PTHR14085">
    <property type="entry name" value="WD-REPEAT PROTEIN BING4"/>
    <property type="match status" value="1"/>
</dbReference>
<dbReference type="InterPro" id="IPR001680">
    <property type="entry name" value="WD40_rpt"/>
</dbReference>
<organism evidence="11 12">
    <name type="scientific">Tieghemiomyces parasiticus</name>
    <dbReference type="NCBI Taxonomy" id="78921"/>
    <lineage>
        <taxon>Eukaryota</taxon>
        <taxon>Fungi</taxon>
        <taxon>Fungi incertae sedis</taxon>
        <taxon>Zoopagomycota</taxon>
        <taxon>Kickxellomycotina</taxon>
        <taxon>Dimargaritomycetes</taxon>
        <taxon>Dimargaritales</taxon>
        <taxon>Dimargaritaceae</taxon>
        <taxon>Tieghemiomyces</taxon>
    </lineage>
</organism>
<dbReference type="GO" id="GO:0000462">
    <property type="term" value="P:maturation of SSU-rRNA from tricistronic rRNA transcript (SSU-rRNA, 5.8S rRNA, LSU-rRNA)"/>
    <property type="evidence" value="ECO:0007669"/>
    <property type="project" value="TreeGrafter"/>
</dbReference>
<dbReference type="SUPFAM" id="SSF50978">
    <property type="entry name" value="WD40 repeat-like"/>
    <property type="match status" value="1"/>
</dbReference>
<evidence type="ECO:0000256" key="4">
    <source>
        <dbReference type="ARBA" id="ARBA00022574"/>
    </source>
</evidence>
<evidence type="ECO:0000256" key="9">
    <source>
        <dbReference type="SAM" id="MobiDB-lite"/>
    </source>
</evidence>
<dbReference type="Pfam" id="PF00400">
    <property type="entry name" value="WD40"/>
    <property type="match status" value="1"/>
</dbReference>
<dbReference type="SMART" id="SM01033">
    <property type="entry name" value="BING4CT"/>
    <property type="match status" value="1"/>
</dbReference>
<feature type="compositionally biased region" description="Basic residues" evidence="9">
    <location>
        <begin position="1"/>
        <end position="11"/>
    </location>
</feature>
<dbReference type="SMART" id="SM00320">
    <property type="entry name" value="WD40"/>
    <property type="match status" value="6"/>
</dbReference>
<feature type="region of interest" description="Disordered" evidence="9">
    <location>
        <begin position="1"/>
        <end position="76"/>
    </location>
</feature>
<keyword evidence="6" id="KW-0539">Nucleus</keyword>
<evidence type="ECO:0000256" key="6">
    <source>
        <dbReference type="ARBA" id="ARBA00023242"/>
    </source>
</evidence>
<comment type="caution">
    <text evidence="11">The sequence shown here is derived from an EMBL/GenBank/DDBJ whole genome shotgun (WGS) entry which is preliminary data.</text>
</comment>
<gene>
    <name evidence="11" type="primary">utp7_2</name>
    <name evidence="11" type="ORF">IWQ60_003949</name>
</gene>
<sequence length="792" mass="88111">MKKKSAPKAKKNALLEAQKKDAKERIKARRATEAEVFGSIGSLTDGKPDKKRGKRSGQTPKADDDDEPAYDWGSKTALSLNKKQSLLVAGADADESAHPITRSRRAYDRLLGLQKAGLVPSPTVAATDDDLASKAAKRLSRRLNQRLTTVGSDEEDEDEEKNDGANQEPSGSADRPIPQLPTAKYARPLRTKLGALRPLESKEAFPRLIGRDAQTLEIHALRAEAASSAAMADRLLSEGDGFITTEAGNERTYNLTQEALREMVDINTAAKMYNLELPLQGPYKVDYSRSGQKLIIGGRKGHIGTFNWQTGTLQAEVQLGETVRDVHWLHDEGMFAVAQKTFVYIYDGSGAEVHCLQTHKDANVLEYLPHHYLLASATEQSNLVYQDISIGKVVANHKVRMGPLHSMVQNPWNAVLNLGHSRGTVTMWTPNHAFPMVKMFCHRGPIQDLAVDPSGRYLVTAGADHYIRYFDIRTYKSLGEIRCRESPTALAVSQRGLVAVGAGDRVTVWKDLFRTAPTEGVTDDDEAVPRKSGQLYMRHQTHGSHVTDVSFCPYEDVLGVGHRGGFSSLVIPGSGEPNFDSMVPNPYMNRAQRREMEVRSLLDKLDPDMIVLDPTQFAAASRAKPDDTEEQFEKAINGAAMTTRKLHAFRRNYGSQGDGDGETSGAAGEGNDDDGDDQALDLTDQMIDGVGTNAKAQKKHKVFEHVPTFNPNTKRKRGARAVNASTDGLRMMLEFEKKRDDRQKRHDRSFERAKERVDKRMEEDVRWEQPGAKTLSRFYKEKFKFNENRKIQ</sequence>
<dbReference type="EMBL" id="JANBPT010000179">
    <property type="protein sequence ID" value="KAJ1926256.1"/>
    <property type="molecule type" value="Genomic_DNA"/>
</dbReference>
<dbReference type="PROSITE" id="PS50082">
    <property type="entry name" value="WD_REPEATS_2"/>
    <property type="match status" value="1"/>
</dbReference>
<feature type="region of interest" description="Disordered" evidence="9">
    <location>
        <begin position="143"/>
        <end position="188"/>
    </location>
</feature>
<feature type="compositionally biased region" description="Acidic residues" evidence="9">
    <location>
        <begin position="152"/>
        <end position="161"/>
    </location>
</feature>
<comment type="subcellular location">
    <subcellularLocation>
        <location evidence="2">Nucleus</location>
        <location evidence="2">Nucleolus</location>
    </subcellularLocation>
</comment>
<evidence type="ECO:0000313" key="11">
    <source>
        <dbReference type="EMBL" id="KAJ1926256.1"/>
    </source>
</evidence>
<accession>A0A9W8ACB2</accession>
<evidence type="ECO:0000256" key="5">
    <source>
        <dbReference type="ARBA" id="ARBA00022737"/>
    </source>
</evidence>
<evidence type="ECO:0000256" key="8">
    <source>
        <dbReference type="PROSITE-ProRule" id="PRU00221"/>
    </source>
</evidence>
<evidence type="ECO:0000259" key="10">
    <source>
        <dbReference type="SMART" id="SM01033"/>
    </source>
</evidence>
<protein>
    <recommendedName>
        <fullName evidence="7">U three protein 7</fullName>
    </recommendedName>
</protein>
<keyword evidence="5" id="KW-0677">Repeat</keyword>
<feature type="compositionally biased region" description="Acidic residues" evidence="9">
    <location>
        <begin position="670"/>
        <end position="679"/>
    </location>
</feature>
<reference evidence="11" key="1">
    <citation type="submission" date="2022-07" db="EMBL/GenBank/DDBJ databases">
        <title>Phylogenomic reconstructions and comparative analyses of Kickxellomycotina fungi.</title>
        <authorList>
            <person name="Reynolds N.K."/>
            <person name="Stajich J.E."/>
            <person name="Barry K."/>
            <person name="Grigoriev I.V."/>
            <person name="Crous P."/>
            <person name="Smith M.E."/>
        </authorList>
    </citation>
    <scope>NUCLEOTIDE SEQUENCE</scope>
    <source>
        <strain evidence="11">RSA 861</strain>
    </source>
</reference>
<dbReference type="Gene3D" id="2.130.10.10">
    <property type="entry name" value="YVTN repeat-like/Quinoprotein amine dehydrogenase"/>
    <property type="match status" value="2"/>
</dbReference>